<name>A0A840CVD8_9BACE</name>
<evidence type="ECO:0008006" key="4">
    <source>
        <dbReference type="Google" id="ProtNLM"/>
    </source>
</evidence>
<reference evidence="2" key="1">
    <citation type="submission" date="2020-08" db="EMBL/GenBank/DDBJ databases">
        <title>Genomic Encyclopedia of Type Strains, Phase IV (KMG-IV): sequencing the most valuable type-strain genomes for metagenomic binning, comparative biology and taxonomic classification.</title>
        <authorList>
            <person name="Goeker M."/>
        </authorList>
    </citation>
    <scope>NUCLEOTIDE SEQUENCE [LARGE SCALE GENOMIC DNA]</scope>
    <source>
        <strain evidence="2">DSM 105720</strain>
    </source>
</reference>
<accession>A0A840CVD8</accession>
<sequence length="244" mass="28265">MNDKVTYKNRLLNLFAAMLFLFGSQMAVGQTMGNVSINGLVLSKDKCPLPDVRVHVADSEIEVRTDSEGRFSFDCPLESCLTFWSDSIRRYDKSVCKLMRKPGIIEPEYTFILDYKTEQRCKARRLLNKVMLKKSSQTHYLIDAVAQYNIHIRAITLKLLERYADRKSRIGFIIDGNYYDLSADGNERFPEADLVLTDGADEQTDNVEHHRFSFDDFDTVLVYSNQWNSSCLFLLVRADSERRR</sequence>
<dbReference type="InterPro" id="IPR008969">
    <property type="entry name" value="CarboxyPept-like_regulatory"/>
</dbReference>
<keyword evidence="1" id="KW-0732">Signal</keyword>
<protein>
    <recommendedName>
        <fullName evidence="4">Carboxypeptidase regulatory-like domain-containing protein</fullName>
    </recommendedName>
</protein>
<dbReference type="Proteomes" id="UP000560658">
    <property type="component" value="Unassembled WGS sequence"/>
</dbReference>
<feature type="signal peptide" evidence="1">
    <location>
        <begin position="1"/>
        <end position="27"/>
    </location>
</feature>
<evidence type="ECO:0000256" key="1">
    <source>
        <dbReference type="SAM" id="SignalP"/>
    </source>
</evidence>
<gene>
    <name evidence="2" type="ORF">GGR06_001816</name>
</gene>
<dbReference type="EMBL" id="JACIER010000006">
    <property type="protein sequence ID" value="MBB4044027.1"/>
    <property type="molecule type" value="Genomic_DNA"/>
</dbReference>
<proteinExistence type="predicted"/>
<feature type="chain" id="PRO_5032835411" description="Carboxypeptidase regulatory-like domain-containing protein" evidence="1">
    <location>
        <begin position="28"/>
        <end position="244"/>
    </location>
</feature>
<dbReference type="RefSeq" id="WP_148298248.1">
    <property type="nucleotide sequence ID" value="NZ_JACIER010000006.1"/>
</dbReference>
<dbReference type="SUPFAM" id="SSF49464">
    <property type="entry name" value="Carboxypeptidase regulatory domain-like"/>
    <property type="match status" value="1"/>
</dbReference>
<evidence type="ECO:0000313" key="3">
    <source>
        <dbReference type="Proteomes" id="UP000560658"/>
    </source>
</evidence>
<dbReference type="AlphaFoldDB" id="A0A840CVD8"/>
<organism evidence="2 3">
    <name type="scientific">Bacteroides reticulotermitis</name>
    <dbReference type="NCBI Taxonomy" id="1133319"/>
    <lineage>
        <taxon>Bacteria</taxon>
        <taxon>Pseudomonadati</taxon>
        <taxon>Bacteroidota</taxon>
        <taxon>Bacteroidia</taxon>
        <taxon>Bacteroidales</taxon>
        <taxon>Bacteroidaceae</taxon>
        <taxon>Bacteroides</taxon>
    </lineage>
</organism>
<comment type="caution">
    <text evidence="2">The sequence shown here is derived from an EMBL/GenBank/DDBJ whole genome shotgun (WGS) entry which is preliminary data.</text>
</comment>
<keyword evidence="3" id="KW-1185">Reference proteome</keyword>
<evidence type="ECO:0000313" key="2">
    <source>
        <dbReference type="EMBL" id="MBB4044027.1"/>
    </source>
</evidence>